<evidence type="ECO:0000256" key="2">
    <source>
        <dbReference type="ARBA" id="ARBA00022649"/>
    </source>
</evidence>
<dbReference type="GO" id="GO:0016787">
    <property type="term" value="F:hydrolase activity"/>
    <property type="evidence" value="ECO:0007669"/>
    <property type="project" value="UniProtKB-KW"/>
</dbReference>
<keyword evidence="3" id="KW-0540">Nuclease</keyword>
<dbReference type="InterPro" id="IPR038570">
    <property type="entry name" value="HicA_sf"/>
</dbReference>
<comment type="similarity">
    <text evidence="1">Belongs to the HicA mRNA interferase family.</text>
</comment>
<dbReference type="Pfam" id="PF07927">
    <property type="entry name" value="HicA_toxin"/>
    <property type="match status" value="1"/>
</dbReference>
<keyword evidence="7" id="KW-0346">Stress response</keyword>
<comment type="caution">
    <text evidence="8">The sequence shown here is derived from an EMBL/GenBank/DDBJ whole genome shotgun (WGS) entry which is preliminary data.</text>
</comment>
<evidence type="ECO:0000256" key="1">
    <source>
        <dbReference type="ARBA" id="ARBA00006620"/>
    </source>
</evidence>
<dbReference type="RefSeq" id="WP_285066366.1">
    <property type="nucleotide sequence ID" value="NZ_CAUPDI010000007.1"/>
</dbReference>
<evidence type="ECO:0000256" key="6">
    <source>
        <dbReference type="ARBA" id="ARBA00022884"/>
    </source>
</evidence>
<evidence type="ECO:0000256" key="7">
    <source>
        <dbReference type="ARBA" id="ARBA00023016"/>
    </source>
</evidence>
<dbReference type="EMBL" id="JASOOE010000018">
    <property type="protein sequence ID" value="MDK7187942.1"/>
    <property type="molecule type" value="Genomic_DNA"/>
</dbReference>
<gene>
    <name evidence="8" type="ORF">QP433_08100</name>
</gene>
<keyword evidence="4" id="KW-0255">Endonuclease</keyword>
<sequence>MPITPKKLVKLLRKNGFEELRQRGSHKVMYNKRTNRTTVVPMHNKDIDDAFYKEILKQAGLN</sequence>
<keyword evidence="6" id="KW-0694">RNA-binding</keyword>
<dbReference type="GO" id="GO:0004519">
    <property type="term" value="F:endonuclease activity"/>
    <property type="evidence" value="ECO:0007669"/>
    <property type="project" value="UniProtKB-KW"/>
</dbReference>
<organism evidence="8 9">
    <name type="scientific">Facklamia hominis</name>
    <dbReference type="NCBI Taxonomy" id="178214"/>
    <lineage>
        <taxon>Bacteria</taxon>
        <taxon>Bacillati</taxon>
        <taxon>Bacillota</taxon>
        <taxon>Bacilli</taxon>
        <taxon>Lactobacillales</taxon>
        <taxon>Aerococcaceae</taxon>
        <taxon>Facklamia</taxon>
    </lineage>
</organism>
<evidence type="ECO:0000313" key="9">
    <source>
        <dbReference type="Proteomes" id="UP001229251"/>
    </source>
</evidence>
<evidence type="ECO:0000313" key="8">
    <source>
        <dbReference type="EMBL" id="MDK7187942.1"/>
    </source>
</evidence>
<accession>A0AAJ1Q5A8</accession>
<dbReference type="Gene3D" id="3.30.920.30">
    <property type="entry name" value="Hypothetical protein"/>
    <property type="match status" value="1"/>
</dbReference>
<evidence type="ECO:0000256" key="3">
    <source>
        <dbReference type="ARBA" id="ARBA00022722"/>
    </source>
</evidence>
<keyword evidence="2" id="KW-1277">Toxin-antitoxin system</keyword>
<dbReference type="AlphaFoldDB" id="A0AAJ1Q5A8"/>
<reference evidence="8" key="1">
    <citation type="submission" date="2023-05" db="EMBL/GenBank/DDBJ databases">
        <title>Cataloging the Phylogenetic Diversity of Human Bladder Bacteria.</title>
        <authorList>
            <person name="Du J."/>
        </authorList>
    </citation>
    <scope>NUCLEOTIDE SEQUENCE</scope>
    <source>
        <strain evidence="8">UMB1231</strain>
    </source>
</reference>
<dbReference type="Proteomes" id="UP001229251">
    <property type="component" value="Unassembled WGS sequence"/>
</dbReference>
<protein>
    <submittedName>
        <fullName evidence="8">Type II toxin-antitoxin system HicA family toxin</fullName>
    </submittedName>
</protein>
<dbReference type="SUPFAM" id="SSF54786">
    <property type="entry name" value="YcfA/nrd intein domain"/>
    <property type="match status" value="1"/>
</dbReference>
<proteinExistence type="inferred from homology"/>
<dbReference type="GO" id="GO:0003729">
    <property type="term" value="F:mRNA binding"/>
    <property type="evidence" value="ECO:0007669"/>
    <property type="project" value="InterPro"/>
</dbReference>
<name>A0AAJ1Q5A8_9LACT</name>
<keyword evidence="5" id="KW-0378">Hydrolase</keyword>
<dbReference type="InterPro" id="IPR012933">
    <property type="entry name" value="HicA_mRNA_interferase"/>
</dbReference>
<evidence type="ECO:0000256" key="5">
    <source>
        <dbReference type="ARBA" id="ARBA00022801"/>
    </source>
</evidence>
<evidence type="ECO:0000256" key="4">
    <source>
        <dbReference type="ARBA" id="ARBA00022759"/>
    </source>
</evidence>